<organism evidence="1 2">
    <name type="scientific">Natronobacillus azotifigens</name>
    <dbReference type="NCBI Taxonomy" id="472978"/>
    <lineage>
        <taxon>Bacteria</taxon>
        <taxon>Bacillati</taxon>
        <taxon>Bacillota</taxon>
        <taxon>Bacilli</taxon>
        <taxon>Bacillales</taxon>
        <taxon>Bacillaceae</taxon>
        <taxon>Natronobacillus</taxon>
    </lineage>
</organism>
<name>A0A9J6RC95_9BACI</name>
<dbReference type="EMBL" id="JAPRAT010000009">
    <property type="protein sequence ID" value="MCZ0702833.1"/>
    <property type="molecule type" value="Genomic_DNA"/>
</dbReference>
<comment type="caution">
    <text evidence="1">The sequence shown here is derived from an EMBL/GenBank/DDBJ whole genome shotgun (WGS) entry which is preliminary data.</text>
</comment>
<proteinExistence type="predicted"/>
<keyword evidence="2" id="KW-1185">Reference proteome</keyword>
<accession>A0A9J6RC95</accession>
<evidence type="ECO:0000313" key="2">
    <source>
        <dbReference type="Proteomes" id="UP001084197"/>
    </source>
</evidence>
<sequence>MAHQDEKITQLKSQLQNFLDHLDELDPSKTSVEDIDRLILMVENMEQDLPQ</sequence>
<evidence type="ECO:0000313" key="1">
    <source>
        <dbReference type="EMBL" id="MCZ0702833.1"/>
    </source>
</evidence>
<gene>
    <name evidence="1" type="ORF">OWO01_06380</name>
</gene>
<dbReference type="Proteomes" id="UP001084197">
    <property type="component" value="Unassembled WGS sequence"/>
</dbReference>
<reference evidence="1" key="1">
    <citation type="submission" date="2022-11" db="EMBL/GenBank/DDBJ databases">
        <title>WGS of Natronobacillus azotifigens 24KS-1, an anaerobic diazotrophic haloalkaliphile from soda-rich habitats.</title>
        <authorList>
            <person name="Sorokin D.Y."/>
            <person name="Merkel A.Y."/>
        </authorList>
    </citation>
    <scope>NUCLEOTIDE SEQUENCE</scope>
    <source>
        <strain evidence="1">24KS-1</strain>
    </source>
</reference>
<dbReference type="RefSeq" id="WP_268779604.1">
    <property type="nucleotide sequence ID" value="NZ_JAPRAT010000009.1"/>
</dbReference>
<dbReference type="AlphaFoldDB" id="A0A9J6RC95"/>
<dbReference type="InterPro" id="IPR047670">
    <property type="entry name" value="YfjT-like"/>
</dbReference>
<protein>
    <submittedName>
        <fullName evidence="1">SE1561 family protein</fullName>
    </submittedName>
</protein>
<dbReference type="NCBIfam" id="NF040878">
    <property type="entry name" value="SE1561_fam"/>
    <property type="match status" value="1"/>
</dbReference>